<evidence type="ECO:0000256" key="3">
    <source>
        <dbReference type="ARBA" id="ARBA00022475"/>
    </source>
</evidence>
<keyword evidence="3" id="KW-1003">Cell membrane</keyword>
<evidence type="ECO:0000256" key="7">
    <source>
        <dbReference type="SAM" id="MobiDB-lite"/>
    </source>
</evidence>
<feature type="domain" description="YetF C-terminal" evidence="8">
    <location>
        <begin position="1"/>
        <end position="84"/>
    </location>
</feature>
<accession>A0A1U9K898</accession>
<dbReference type="GO" id="GO:0005886">
    <property type="term" value="C:plasma membrane"/>
    <property type="evidence" value="ECO:0007669"/>
    <property type="project" value="UniProtKB-SubCell"/>
</dbReference>
<dbReference type="EMBL" id="CP019699">
    <property type="protein sequence ID" value="AQS56262.1"/>
    <property type="molecule type" value="Genomic_DNA"/>
</dbReference>
<protein>
    <recommendedName>
        <fullName evidence="8">YetF C-terminal domain-containing protein</fullName>
    </recommendedName>
</protein>
<dbReference type="STRING" id="1471761.B0W44_11285"/>
<sequence length="149" mass="16907">MRVKGYVNPKDIEFAFLEEMGQISVIPKPGHRAVRPSDLNLTPPYAGIPAILVQDGEIQDNVLRLLKIDREWLWMKLTASGVTRDLLANVSLALLDANGNIHIDWNNDPTQGAHQPQANNLRNQIKQSLKKDRSLQEPEFADDYLRPFK</sequence>
<dbReference type="PANTHER" id="PTHR34582">
    <property type="entry name" value="UPF0702 TRANSMEMBRANE PROTEIN YCAP"/>
    <property type="match status" value="1"/>
</dbReference>
<evidence type="ECO:0000256" key="1">
    <source>
        <dbReference type="ARBA" id="ARBA00004651"/>
    </source>
</evidence>
<dbReference type="AlphaFoldDB" id="A0A1U9K898"/>
<evidence type="ECO:0000313" key="9">
    <source>
        <dbReference type="EMBL" id="AQS56262.1"/>
    </source>
</evidence>
<feature type="region of interest" description="Disordered" evidence="7">
    <location>
        <begin position="129"/>
        <end position="149"/>
    </location>
</feature>
<dbReference type="InterPro" id="IPR007353">
    <property type="entry name" value="DUF421"/>
</dbReference>
<evidence type="ECO:0000259" key="8">
    <source>
        <dbReference type="Pfam" id="PF04239"/>
    </source>
</evidence>
<dbReference type="OrthoDB" id="9778331at2"/>
<dbReference type="InterPro" id="IPR023090">
    <property type="entry name" value="UPF0702_alpha/beta_dom_sf"/>
</dbReference>
<proteinExistence type="inferred from homology"/>
<reference evidence="9 10" key="1">
    <citation type="journal article" date="2015" name="Int. J. Syst. Evol. Microbiol.">
        <title>Novibacillus thermophilus gen. nov., sp. nov., a Gram-staining-negative and moderately thermophilic member of the family Thermoactinomycetaceae.</title>
        <authorList>
            <person name="Yang G."/>
            <person name="Chen J."/>
            <person name="Zhou S."/>
        </authorList>
    </citation>
    <scope>NUCLEOTIDE SEQUENCE [LARGE SCALE GENOMIC DNA]</scope>
    <source>
        <strain evidence="9 10">SG-1</strain>
    </source>
</reference>
<dbReference type="Pfam" id="PF04239">
    <property type="entry name" value="DUF421"/>
    <property type="match status" value="1"/>
</dbReference>
<dbReference type="Gene3D" id="3.30.240.20">
    <property type="entry name" value="bsu07140 like domains"/>
    <property type="match status" value="2"/>
</dbReference>
<evidence type="ECO:0000256" key="2">
    <source>
        <dbReference type="ARBA" id="ARBA00006448"/>
    </source>
</evidence>
<dbReference type="Proteomes" id="UP000188603">
    <property type="component" value="Chromosome"/>
</dbReference>
<name>A0A1U9K898_9BACL</name>
<evidence type="ECO:0000256" key="6">
    <source>
        <dbReference type="ARBA" id="ARBA00023136"/>
    </source>
</evidence>
<dbReference type="KEGG" id="ntr:B0W44_11285"/>
<evidence type="ECO:0000313" key="10">
    <source>
        <dbReference type="Proteomes" id="UP000188603"/>
    </source>
</evidence>
<keyword evidence="5" id="KW-1133">Transmembrane helix</keyword>
<evidence type="ECO:0000256" key="4">
    <source>
        <dbReference type="ARBA" id="ARBA00022692"/>
    </source>
</evidence>
<organism evidence="9 10">
    <name type="scientific">Novibacillus thermophilus</name>
    <dbReference type="NCBI Taxonomy" id="1471761"/>
    <lineage>
        <taxon>Bacteria</taxon>
        <taxon>Bacillati</taxon>
        <taxon>Bacillota</taxon>
        <taxon>Bacilli</taxon>
        <taxon>Bacillales</taxon>
        <taxon>Thermoactinomycetaceae</taxon>
        <taxon>Novibacillus</taxon>
    </lineage>
</organism>
<gene>
    <name evidence="9" type="ORF">B0W44_11285</name>
</gene>
<keyword evidence="6" id="KW-0472">Membrane</keyword>
<keyword evidence="4" id="KW-0812">Transmembrane</keyword>
<evidence type="ECO:0000256" key="5">
    <source>
        <dbReference type="ARBA" id="ARBA00022989"/>
    </source>
</evidence>
<comment type="similarity">
    <text evidence="2">Belongs to the UPF0702 family.</text>
</comment>
<keyword evidence="10" id="KW-1185">Reference proteome</keyword>
<dbReference type="PANTHER" id="PTHR34582:SF6">
    <property type="entry name" value="UPF0702 TRANSMEMBRANE PROTEIN YCAP"/>
    <property type="match status" value="1"/>
</dbReference>
<comment type="subcellular location">
    <subcellularLocation>
        <location evidence="1">Cell membrane</location>
        <topology evidence="1">Multi-pass membrane protein</topology>
    </subcellularLocation>
</comment>